<comment type="subcellular location">
    <subcellularLocation>
        <location evidence="9">Cytoplasm</location>
    </subcellularLocation>
    <text evidence="9">The SRP-RNC complex is targeted to the cytoplasmic membrane.</text>
</comment>
<comment type="similarity">
    <text evidence="1 9">Belongs to the GTP-binding SRP family. SRP54 subfamily.</text>
</comment>
<evidence type="ECO:0000256" key="2">
    <source>
        <dbReference type="ARBA" id="ARBA00022741"/>
    </source>
</evidence>
<feature type="binding site" evidence="9">
    <location>
        <begin position="189"/>
        <end position="193"/>
    </location>
    <ligand>
        <name>GTP</name>
        <dbReference type="ChEBI" id="CHEBI:37565"/>
    </ligand>
</feature>
<dbReference type="Gene3D" id="1.10.260.30">
    <property type="entry name" value="Signal recognition particle, SRP54 subunit, M-domain"/>
    <property type="match status" value="1"/>
</dbReference>
<dbReference type="EMBL" id="JBGLYH010000033">
    <property type="protein sequence ID" value="MEZ7197490.1"/>
    <property type="molecule type" value="Genomic_DNA"/>
</dbReference>
<protein>
    <recommendedName>
        <fullName evidence="9">Signal recognition particle protein</fullName>
        <ecNumber evidence="9">3.6.5.4</ecNumber>
    </recommendedName>
    <alternativeName>
        <fullName evidence="9">Fifty-four homolog</fullName>
    </alternativeName>
</protein>
<keyword evidence="5 9" id="KW-0342">GTP-binding</keyword>
<dbReference type="Gene3D" id="3.40.50.300">
    <property type="entry name" value="P-loop containing nucleotide triphosphate hydrolases"/>
    <property type="match status" value="1"/>
</dbReference>
<dbReference type="SUPFAM" id="SSF52540">
    <property type="entry name" value="P-loop containing nucleoside triphosphate hydrolases"/>
    <property type="match status" value="1"/>
</dbReference>
<feature type="domain" description="AAA+ ATPase" evidence="12">
    <location>
        <begin position="98"/>
        <end position="276"/>
    </location>
</feature>
<dbReference type="RefSeq" id="WP_371387006.1">
    <property type="nucleotide sequence ID" value="NZ_JBGLYH010000033.1"/>
</dbReference>
<evidence type="ECO:0000313" key="16">
    <source>
        <dbReference type="Proteomes" id="UP001568698"/>
    </source>
</evidence>
<feature type="binding site" evidence="9">
    <location>
        <begin position="247"/>
        <end position="250"/>
    </location>
    <ligand>
        <name>GTP</name>
        <dbReference type="ChEBI" id="CHEBI:37565"/>
    </ligand>
</feature>
<dbReference type="InterPro" id="IPR042101">
    <property type="entry name" value="SRP54_N_sf"/>
</dbReference>
<dbReference type="InterPro" id="IPR022941">
    <property type="entry name" value="SRP54"/>
</dbReference>
<feature type="region of interest" description="Disordered" evidence="11">
    <location>
        <begin position="432"/>
        <end position="505"/>
    </location>
</feature>
<dbReference type="SMART" id="SM00963">
    <property type="entry name" value="SRP54_N"/>
    <property type="match status" value="1"/>
</dbReference>
<dbReference type="InterPro" id="IPR004780">
    <property type="entry name" value="SRP"/>
</dbReference>
<dbReference type="PANTHER" id="PTHR11564:SF5">
    <property type="entry name" value="SIGNAL RECOGNITION PARTICLE SUBUNIT SRP54"/>
    <property type="match status" value="1"/>
</dbReference>
<dbReference type="SMART" id="SM00962">
    <property type="entry name" value="SRP54"/>
    <property type="match status" value="1"/>
</dbReference>
<feature type="compositionally biased region" description="Basic residues" evidence="11">
    <location>
        <begin position="481"/>
        <end position="505"/>
    </location>
</feature>
<evidence type="ECO:0000256" key="10">
    <source>
        <dbReference type="SAM" id="Coils"/>
    </source>
</evidence>
<keyword evidence="3 9" id="KW-0378">Hydrolase</keyword>
<dbReference type="InterPro" id="IPR003593">
    <property type="entry name" value="AAA+_ATPase"/>
</dbReference>
<keyword evidence="6 9" id="KW-0733">Signal recognition particle</keyword>
<comment type="domain">
    <text evidence="9">Composed of three domains: the N-terminal N domain, which is responsible for interactions with the ribosome, the central G domain, which binds GTP, and the C-terminal M domain, which binds the RNA and the signal sequence of the RNC.</text>
</comment>
<feature type="domain" description="Signal recognition particle SRP54 helical bundle" evidence="14">
    <location>
        <begin position="1"/>
        <end position="86"/>
    </location>
</feature>
<dbReference type="EC" id="3.6.5.4" evidence="9"/>
<dbReference type="InterPro" id="IPR000897">
    <property type="entry name" value="SRP54_GTPase_dom"/>
</dbReference>
<dbReference type="InterPro" id="IPR013822">
    <property type="entry name" value="Signal_recog_particl_SRP54_hlx"/>
</dbReference>
<evidence type="ECO:0000256" key="1">
    <source>
        <dbReference type="ARBA" id="ARBA00005450"/>
    </source>
</evidence>
<keyword evidence="2 9" id="KW-0547">Nucleotide-binding</keyword>
<evidence type="ECO:0000256" key="9">
    <source>
        <dbReference type="HAMAP-Rule" id="MF_00306"/>
    </source>
</evidence>
<accession>A0ABV4K4C9</accession>
<proteinExistence type="inferred from homology"/>
<name>A0ABV4K4C9_9BACT</name>
<feature type="compositionally biased region" description="Gly residues" evidence="11">
    <location>
        <begin position="447"/>
        <end position="465"/>
    </location>
</feature>
<evidence type="ECO:0000259" key="12">
    <source>
        <dbReference type="SMART" id="SM00382"/>
    </source>
</evidence>
<evidence type="ECO:0000256" key="4">
    <source>
        <dbReference type="ARBA" id="ARBA00022884"/>
    </source>
</evidence>
<dbReference type="HAMAP" id="MF_00306">
    <property type="entry name" value="SRP54"/>
    <property type="match status" value="1"/>
</dbReference>
<comment type="subunit">
    <text evidence="9">Part of the signal recognition particle protein translocation system, which is composed of SRP and FtsY.</text>
</comment>
<comment type="catalytic activity">
    <reaction evidence="8 9">
        <text>GTP + H2O = GDP + phosphate + H(+)</text>
        <dbReference type="Rhea" id="RHEA:19669"/>
        <dbReference type="ChEBI" id="CHEBI:15377"/>
        <dbReference type="ChEBI" id="CHEBI:15378"/>
        <dbReference type="ChEBI" id="CHEBI:37565"/>
        <dbReference type="ChEBI" id="CHEBI:43474"/>
        <dbReference type="ChEBI" id="CHEBI:58189"/>
        <dbReference type="EC" id="3.6.5.4"/>
    </reaction>
</comment>
<dbReference type="SUPFAM" id="SSF47446">
    <property type="entry name" value="Signal peptide-binding domain"/>
    <property type="match status" value="1"/>
</dbReference>
<keyword evidence="4 9" id="KW-0694">RNA-binding</keyword>
<evidence type="ECO:0000256" key="8">
    <source>
        <dbReference type="ARBA" id="ARBA00048027"/>
    </source>
</evidence>
<dbReference type="Pfam" id="PF02978">
    <property type="entry name" value="SRP_SPB"/>
    <property type="match status" value="1"/>
</dbReference>
<evidence type="ECO:0000256" key="6">
    <source>
        <dbReference type="ARBA" id="ARBA00023135"/>
    </source>
</evidence>
<keyword evidence="16" id="KW-1185">Reference proteome</keyword>
<evidence type="ECO:0000256" key="3">
    <source>
        <dbReference type="ARBA" id="ARBA00022801"/>
    </source>
</evidence>
<dbReference type="InterPro" id="IPR004125">
    <property type="entry name" value="Signal_recog_particle_SRP54_M"/>
</dbReference>
<evidence type="ECO:0000256" key="7">
    <source>
        <dbReference type="ARBA" id="ARBA00023274"/>
    </source>
</evidence>
<dbReference type="Proteomes" id="UP001568698">
    <property type="component" value="Unassembled WGS sequence"/>
</dbReference>
<organism evidence="15 16">
    <name type="scientific">Pseudodesulfovibrio karagichevae</name>
    <dbReference type="NCBI Taxonomy" id="3239305"/>
    <lineage>
        <taxon>Bacteria</taxon>
        <taxon>Pseudomonadati</taxon>
        <taxon>Thermodesulfobacteriota</taxon>
        <taxon>Desulfovibrionia</taxon>
        <taxon>Desulfovibrionales</taxon>
        <taxon>Desulfovibrionaceae</taxon>
    </lineage>
</organism>
<comment type="caution">
    <text evidence="15">The sequence shown here is derived from an EMBL/GenBank/DDBJ whole genome shotgun (WGS) entry which is preliminary data.</text>
</comment>
<reference evidence="15 16" key="1">
    <citation type="submission" date="2024-08" db="EMBL/GenBank/DDBJ databases">
        <title>Sulfate-reducing bacteria isolated from formation water of the oil field in Kazakhstan and description of Pseudodesulfovibrio sp.</title>
        <authorList>
            <person name="Bidzhieva S.K."/>
            <person name="Tourova T.P."/>
            <person name="Grouzdev D.S."/>
            <person name="Beletsky A.V."/>
            <person name="Sokolova D.S."/>
            <person name="Samigullina S.R."/>
            <person name="Poltaraus A.B."/>
            <person name="Avtukh A.N."/>
            <person name="Tereshina V.M."/>
            <person name="Zhaparov N.S."/>
            <person name="Mardanov A.V."/>
            <person name="Nazina T.N."/>
        </authorList>
    </citation>
    <scope>NUCLEOTIDE SEQUENCE [LARGE SCALE GENOMIC DNA]</scope>
    <source>
        <strain evidence="15 16">9FUS</strain>
    </source>
</reference>
<dbReference type="NCBIfam" id="TIGR00959">
    <property type="entry name" value="ffh"/>
    <property type="match status" value="1"/>
</dbReference>
<gene>
    <name evidence="9 15" type="primary">ffh</name>
    <name evidence="15" type="ORF">AB6M95_12060</name>
</gene>
<evidence type="ECO:0000256" key="11">
    <source>
        <dbReference type="SAM" id="MobiDB-lite"/>
    </source>
</evidence>
<evidence type="ECO:0000259" key="14">
    <source>
        <dbReference type="SMART" id="SM00963"/>
    </source>
</evidence>
<dbReference type="Gene3D" id="1.20.120.140">
    <property type="entry name" value="Signal recognition particle SRP54, nucleotide-binding domain"/>
    <property type="match status" value="1"/>
</dbReference>
<keyword evidence="9" id="KW-0963">Cytoplasm</keyword>
<keyword evidence="7 9" id="KW-0687">Ribonucleoprotein</keyword>
<comment type="function">
    <text evidence="9">Involved in targeting and insertion of nascent membrane proteins into the cytoplasmic membrane. Binds to the hydrophobic signal sequence of the ribosome-nascent chain (RNC) as it emerges from the ribosomes. The SRP-RNC complex is then targeted to the cytoplasmic membrane where it interacts with the SRP receptor FtsY.</text>
</comment>
<dbReference type="InterPro" id="IPR036891">
    <property type="entry name" value="Signal_recog_part_SRP54_M_sf"/>
</dbReference>
<feature type="coiled-coil region" evidence="10">
    <location>
        <begin position="296"/>
        <end position="323"/>
    </location>
</feature>
<evidence type="ECO:0000313" key="15">
    <source>
        <dbReference type="EMBL" id="MEZ7197490.1"/>
    </source>
</evidence>
<feature type="domain" description="SRP54-type proteins GTP-binding" evidence="13">
    <location>
        <begin position="99"/>
        <end position="295"/>
    </location>
</feature>
<dbReference type="Pfam" id="PF00448">
    <property type="entry name" value="SRP54"/>
    <property type="match status" value="1"/>
</dbReference>
<dbReference type="CDD" id="cd18539">
    <property type="entry name" value="SRP_G"/>
    <property type="match status" value="1"/>
</dbReference>
<dbReference type="InterPro" id="IPR027417">
    <property type="entry name" value="P-loop_NTPase"/>
</dbReference>
<dbReference type="SMART" id="SM00382">
    <property type="entry name" value="AAA"/>
    <property type="match status" value="1"/>
</dbReference>
<feature type="binding site" evidence="9">
    <location>
        <begin position="106"/>
        <end position="113"/>
    </location>
    <ligand>
        <name>GTP</name>
        <dbReference type="ChEBI" id="CHEBI:37565"/>
    </ligand>
</feature>
<evidence type="ECO:0000259" key="13">
    <source>
        <dbReference type="SMART" id="SM00962"/>
    </source>
</evidence>
<keyword evidence="10" id="KW-0175">Coiled coil</keyword>
<dbReference type="Pfam" id="PF02881">
    <property type="entry name" value="SRP54_N"/>
    <property type="match status" value="1"/>
</dbReference>
<evidence type="ECO:0000256" key="5">
    <source>
        <dbReference type="ARBA" id="ARBA00023134"/>
    </source>
</evidence>
<dbReference type="PANTHER" id="PTHR11564">
    <property type="entry name" value="SIGNAL RECOGNITION PARTICLE 54K PROTEIN SRP54"/>
    <property type="match status" value="1"/>
</dbReference>
<sequence>MFESLQERLGATFSKLGGKKTLDENNIKEGLREVRLALLEADVNFKVVKQFVDQVKERALGDEVLKGLEPGQHFIKIVNEELIELLGGEQQDLDLKARPLKLMMVGLQGSGKTTSSGKIALFLRKQHGKKPYLVPADVYRPAAIDQLNTLARQLDVPVYPSTTDMNPVDICKDALVKAEELGCDLILFDTAGRLHIDETLMDELENIKRECEPQEILFVADAMTGQDAVTVAESFNEKLGITGVVLTKMDGDARGGAALSIKTVTGRSVKFVGVGEKLSDLELFHPDRIASRILGMGDMMTLIEKAQSQIDEEEAKAMAEKMAKAEFDFEDFLGHMRKLKKLGSMEGLLKMIPGMGNIMKQLGDNALPEDEMKRTEAIISAMTLKERRQPDLLKNASRKDRIARGSGVKVADVNVLIKNFKQMSKVMQSMMGGGKKKGKFGLPKLPGLGGGGMPDMSALGGGMPGMPGMPGMEEEGPQRTVSKKTLKERKKKKLNKKKNKKSRKK</sequence>